<name>A0A140FWT5_PSEPK</name>
<evidence type="ECO:0000313" key="3">
    <source>
        <dbReference type="Proteomes" id="UP000000556"/>
    </source>
</evidence>
<feature type="compositionally biased region" description="Basic and acidic residues" evidence="1">
    <location>
        <begin position="17"/>
        <end position="26"/>
    </location>
</feature>
<evidence type="ECO:0000313" key="2">
    <source>
        <dbReference type="EMBL" id="AMM03068.1"/>
    </source>
</evidence>
<dbReference type="AlphaFoldDB" id="A0A140FWT5"/>
<sequence>MARDFDGTYQPNAKARKQQEKDQRRMEYRRAIESYCDQRQLLRDLADYPELQALTVWQSSAATSPKNVQQAR</sequence>
<gene>
    <name evidence="2" type="ordered locus">PP_5730</name>
</gene>
<organism evidence="2 3">
    <name type="scientific">Pseudomonas putida (strain ATCC 47054 / DSM 6125 / CFBP 8728 / NCIMB 11950 / KT2440)</name>
    <dbReference type="NCBI Taxonomy" id="160488"/>
    <lineage>
        <taxon>Bacteria</taxon>
        <taxon>Pseudomonadati</taxon>
        <taxon>Pseudomonadota</taxon>
        <taxon>Gammaproteobacteria</taxon>
        <taxon>Pseudomonadales</taxon>
        <taxon>Pseudomonadaceae</taxon>
        <taxon>Pseudomonas</taxon>
    </lineage>
</organism>
<dbReference type="BioCyc" id="PPUT160488:G1G01-5705-MONOMER"/>
<dbReference type="RefSeq" id="WP_061405728.1">
    <property type="nucleotide sequence ID" value="NC_002947.4"/>
</dbReference>
<dbReference type="GeneID" id="83683155"/>
<dbReference type="KEGG" id="ppu:PP_5730"/>
<keyword evidence="3" id="KW-1185">Reference proteome</keyword>
<protein>
    <submittedName>
        <fullName evidence="2">Uncharacterized protein</fullName>
    </submittedName>
</protein>
<feature type="region of interest" description="Disordered" evidence="1">
    <location>
        <begin position="1"/>
        <end position="26"/>
    </location>
</feature>
<reference evidence="2 3" key="1">
    <citation type="journal article" date="2002" name="Environ. Microbiol.">
        <title>Complete genome sequence and comparative analysis of the metabolically versatile Pseudomonas putida KT2440.</title>
        <authorList>
            <person name="Nelson K.E."/>
            <person name="Weinel C."/>
            <person name="Paulsen I.T."/>
            <person name="Dodson R.J."/>
            <person name="Hilbert H."/>
            <person name="Martins dos Santos V.A."/>
            <person name="Fouts D.E."/>
            <person name="Gill S.R."/>
            <person name="Pop M."/>
            <person name="Holmes M."/>
            <person name="Brinkac L."/>
            <person name="Beanan M."/>
            <person name="DeBoy R.T."/>
            <person name="Daugherty S."/>
            <person name="Kolonay J."/>
            <person name="Madupu R."/>
            <person name="Nelson W."/>
            <person name="White O."/>
            <person name="Peterson J."/>
            <person name="Khouri H."/>
            <person name="Hance I."/>
            <person name="Chris Lee P."/>
            <person name="Holtzapple E."/>
            <person name="Scanlan D."/>
            <person name="Tran K."/>
            <person name="Moazzez A."/>
            <person name="Utterback T."/>
            <person name="Rizzo M."/>
            <person name="Lee K."/>
            <person name="Kosack D."/>
            <person name="Moestl D."/>
            <person name="Wedler H."/>
            <person name="Lauber J."/>
            <person name="Stjepandic D."/>
            <person name="Hoheisel J."/>
            <person name="Straetz M."/>
            <person name="Heim S."/>
            <person name="Kiewitz C."/>
            <person name="Eisen J.A."/>
            <person name="Timmis K.N."/>
            <person name="Dusterhoft A."/>
            <person name="Tummler B."/>
            <person name="Fraser C.M."/>
        </authorList>
    </citation>
    <scope>NUCLEOTIDE SEQUENCE [LARGE SCALE GENOMIC DNA]</scope>
    <source>
        <strain evidence="3">ATCC 47054 / DSM 6125 / CFBP 8728 / NCIMB 11950 / KT2440</strain>
    </source>
</reference>
<evidence type="ECO:0000256" key="1">
    <source>
        <dbReference type="SAM" id="MobiDB-lite"/>
    </source>
</evidence>
<dbReference type="Proteomes" id="UP000000556">
    <property type="component" value="Chromosome"/>
</dbReference>
<dbReference type="OrthoDB" id="7019550at2"/>
<reference evidence="2 3" key="2">
    <citation type="journal article" date="2016" name="Environ. Microbiol.">
        <title>The revisited genome of Pseudomonas putida KT2440 enlightens its value as a robust metabolic chassis.</title>
        <authorList>
            <person name="Belda E."/>
            <person name="van Heck R.G."/>
            <person name="Lopez-Sanchez M.J."/>
            <person name="Cruveiller S."/>
            <person name="Barbe V."/>
            <person name="Fraser C."/>
            <person name="Klenk H.P."/>
            <person name="Petersen J."/>
            <person name="Morgat A."/>
            <person name="Nikel P.I."/>
            <person name="Vallenet D."/>
            <person name="Rouy Z."/>
            <person name="Sekowska A."/>
            <person name="Martins Dos Santos V.A."/>
            <person name="de Lorenzo V."/>
            <person name="Danchin A."/>
            <person name="Medigue C."/>
        </authorList>
    </citation>
    <scope>NUCLEOTIDE SEQUENCE [LARGE SCALE GENOMIC DNA]</scope>
    <source>
        <strain evidence="3">ATCC 47054 / DSM 6125 / CFBP 8728 / NCIMB 11950 / KT2440</strain>
    </source>
</reference>
<dbReference type="NCBIfam" id="NF046101">
    <property type="entry name" value="PA3496_fam"/>
    <property type="match status" value="1"/>
</dbReference>
<dbReference type="EMBL" id="AE015451">
    <property type="protein sequence ID" value="AMM03068.1"/>
    <property type="molecule type" value="Genomic_DNA"/>
</dbReference>
<proteinExistence type="predicted"/>
<accession>A0A140FWT5</accession>
<dbReference type="InterPro" id="IPR058059">
    <property type="entry name" value="PA3496-like"/>
</dbReference>